<evidence type="ECO:0000313" key="18">
    <source>
        <dbReference type="Proteomes" id="UP001347796"/>
    </source>
</evidence>
<feature type="compositionally biased region" description="Polar residues" evidence="13">
    <location>
        <begin position="68"/>
        <end position="97"/>
    </location>
</feature>
<evidence type="ECO:0000313" key="17">
    <source>
        <dbReference type="EMBL" id="KAK6195178.1"/>
    </source>
</evidence>
<keyword evidence="11" id="KW-0325">Glycoprotein</keyword>
<keyword evidence="6 12" id="KW-0812">Transmembrane</keyword>
<evidence type="ECO:0000256" key="4">
    <source>
        <dbReference type="ARBA" id="ARBA00022676"/>
    </source>
</evidence>
<name>A0AAN8Q7B1_PATCE</name>
<dbReference type="SUPFAM" id="SSF53756">
    <property type="entry name" value="UDP-Glycosyltransferase/glycogen phosphorylase"/>
    <property type="match status" value="1"/>
</dbReference>
<evidence type="ECO:0000259" key="15">
    <source>
        <dbReference type="Pfam" id="PF00852"/>
    </source>
</evidence>
<sequence length="505" mass="58776">MVILLIVVLTVTLYLTNMKATKEVLVNFLRAEVPLNSSEDDTNLLHTNSVKSKHSNDIKSQHSRNPKSENTQPEHPSNLDVLTSVASHINTGSSNNFKSDKKAEYQRNLQPKNPSNLKQSSNHKLEQSTNVKSNHQSNPKSENPSNLKPEYSSNLQPEHPSNPYILTNVTSYINTRRYNNKSRSDKKRRITIHWYNRPSGISSQSLKKLFSACNNYCLYTEDINSDILIFDGDTLDGNPPVRRDSKQVWVFREMESPDITFSHQWLKPSWQNKFNRTFTYRVDSDQFTPYGFYRLRKEPLKKNITAIMKLKSKLVSIFSSNCGVPSQREKYINLLRKYIPVDFYGRCGNLTCKKSHDCFISNAKIYKFYLSFENSLCKDYVSEKFFRPESLDIVAVTRGGANYSKIAPAKTYIDTSDFKSVKDLANFLLYLDRNDTAYRQYLENKHSYESIYWWFGTGNNPMLMHRLSHCGLCNKTRLWLDEKKEYENIGDWYEKNKCHKPADIH</sequence>
<comment type="caution">
    <text evidence="17">The sequence shown here is derived from an EMBL/GenBank/DDBJ whole genome shotgun (WGS) entry which is preliminary data.</text>
</comment>
<comment type="pathway">
    <text evidence="2">Protein modification; protein glycosylation.</text>
</comment>
<organism evidence="17 18">
    <name type="scientific">Patella caerulea</name>
    <name type="common">Rayed Mediterranean limpet</name>
    <dbReference type="NCBI Taxonomy" id="87958"/>
    <lineage>
        <taxon>Eukaryota</taxon>
        <taxon>Metazoa</taxon>
        <taxon>Spiralia</taxon>
        <taxon>Lophotrochozoa</taxon>
        <taxon>Mollusca</taxon>
        <taxon>Gastropoda</taxon>
        <taxon>Patellogastropoda</taxon>
        <taxon>Patelloidea</taxon>
        <taxon>Patellidae</taxon>
        <taxon>Patella</taxon>
    </lineage>
</organism>
<evidence type="ECO:0000256" key="3">
    <source>
        <dbReference type="ARBA" id="ARBA00008919"/>
    </source>
</evidence>
<keyword evidence="18" id="KW-1185">Reference proteome</keyword>
<dbReference type="AlphaFoldDB" id="A0AAN8Q7B1"/>
<reference evidence="17 18" key="1">
    <citation type="submission" date="2024-01" db="EMBL/GenBank/DDBJ databases">
        <title>The genome of the rayed Mediterranean limpet Patella caerulea (Linnaeus, 1758).</title>
        <authorList>
            <person name="Anh-Thu Weber A."/>
            <person name="Halstead-Nussloch G."/>
        </authorList>
    </citation>
    <scope>NUCLEOTIDE SEQUENCE [LARGE SCALE GENOMIC DNA]</scope>
    <source>
        <strain evidence="17">AATW-2023a</strain>
        <tissue evidence="17">Whole specimen</tissue>
    </source>
</reference>
<dbReference type="InterPro" id="IPR038577">
    <property type="entry name" value="GT10-like_C_sf"/>
</dbReference>
<evidence type="ECO:0000256" key="7">
    <source>
        <dbReference type="ARBA" id="ARBA00022968"/>
    </source>
</evidence>
<dbReference type="InterPro" id="IPR055270">
    <property type="entry name" value="Glyco_tran_10_C"/>
</dbReference>
<feature type="domain" description="Fucosyltransferase C-terminal" evidence="15">
    <location>
        <begin position="309"/>
        <end position="492"/>
    </location>
</feature>
<evidence type="ECO:0000256" key="1">
    <source>
        <dbReference type="ARBA" id="ARBA00004323"/>
    </source>
</evidence>
<evidence type="ECO:0000256" key="8">
    <source>
        <dbReference type="ARBA" id="ARBA00022989"/>
    </source>
</evidence>
<dbReference type="Pfam" id="PF17039">
    <property type="entry name" value="Glyco_tran_10_N"/>
    <property type="match status" value="1"/>
</dbReference>
<evidence type="ECO:0000256" key="2">
    <source>
        <dbReference type="ARBA" id="ARBA00004922"/>
    </source>
</evidence>
<evidence type="ECO:0000256" key="9">
    <source>
        <dbReference type="ARBA" id="ARBA00023034"/>
    </source>
</evidence>
<evidence type="ECO:0000259" key="16">
    <source>
        <dbReference type="Pfam" id="PF17039"/>
    </source>
</evidence>
<dbReference type="GO" id="GO:0032580">
    <property type="term" value="C:Golgi cisterna membrane"/>
    <property type="evidence" value="ECO:0007669"/>
    <property type="project" value="UniProtKB-SubCell"/>
</dbReference>
<dbReference type="GO" id="GO:0008417">
    <property type="term" value="F:fucosyltransferase activity"/>
    <property type="evidence" value="ECO:0007669"/>
    <property type="project" value="InterPro"/>
</dbReference>
<dbReference type="FunFam" id="3.40.50.11660:FF:000002">
    <property type="entry name" value="Alpha-(1,3)-fucosyltransferase"/>
    <property type="match status" value="1"/>
</dbReference>
<dbReference type="EC" id="2.4.1.-" evidence="12"/>
<dbReference type="InterPro" id="IPR001503">
    <property type="entry name" value="Glyco_trans_10"/>
</dbReference>
<dbReference type="Proteomes" id="UP001347796">
    <property type="component" value="Unassembled WGS sequence"/>
</dbReference>
<evidence type="ECO:0000256" key="13">
    <source>
        <dbReference type="SAM" id="MobiDB-lite"/>
    </source>
</evidence>
<evidence type="ECO:0000256" key="14">
    <source>
        <dbReference type="SAM" id="SignalP"/>
    </source>
</evidence>
<evidence type="ECO:0000256" key="12">
    <source>
        <dbReference type="RuleBase" id="RU003832"/>
    </source>
</evidence>
<gene>
    <name evidence="17" type="ORF">SNE40_000656</name>
</gene>
<dbReference type="InterPro" id="IPR031481">
    <property type="entry name" value="Glyco_tran_10_N"/>
</dbReference>
<feature type="domain" description="Fucosyltransferase N-terminal" evidence="16">
    <location>
        <begin position="224"/>
        <end position="291"/>
    </location>
</feature>
<keyword evidence="14" id="KW-0732">Signal</keyword>
<proteinExistence type="inferred from homology"/>
<evidence type="ECO:0000256" key="6">
    <source>
        <dbReference type="ARBA" id="ARBA00022692"/>
    </source>
</evidence>
<comment type="subcellular location">
    <subcellularLocation>
        <location evidence="1">Golgi apparatus membrane</location>
        <topology evidence="1">Single-pass type II membrane protein</topology>
    </subcellularLocation>
    <subcellularLocation>
        <location evidence="12">Golgi apparatus</location>
        <location evidence="12">Golgi stack membrane</location>
        <topology evidence="12">Single-pass type II membrane protein</topology>
    </subcellularLocation>
</comment>
<feature type="signal peptide" evidence="14">
    <location>
        <begin position="1"/>
        <end position="20"/>
    </location>
</feature>
<accession>A0AAN8Q7B1</accession>
<feature type="chain" id="PRO_5042864027" description="Fucosyltransferase" evidence="14">
    <location>
        <begin position="21"/>
        <end position="505"/>
    </location>
</feature>
<keyword evidence="8" id="KW-1133">Transmembrane helix</keyword>
<keyword evidence="7" id="KW-0735">Signal-anchor</keyword>
<feature type="region of interest" description="Disordered" evidence="13">
    <location>
        <begin position="38"/>
        <end position="164"/>
    </location>
</feature>
<keyword evidence="5 12" id="KW-0808">Transferase</keyword>
<keyword evidence="10" id="KW-0472">Membrane</keyword>
<evidence type="ECO:0000256" key="5">
    <source>
        <dbReference type="ARBA" id="ARBA00022679"/>
    </source>
</evidence>
<evidence type="ECO:0000256" key="10">
    <source>
        <dbReference type="ARBA" id="ARBA00023136"/>
    </source>
</evidence>
<keyword evidence="4 12" id="KW-0328">Glycosyltransferase</keyword>
<feature type="compositionally biased region" description="Polar residues" evidence="13">
    <location>
        <begin position="107"/>
        <end position="156"/>
    </location>
</feature>
<protein>
    <recommendedName>
        <fullName evidence="12">Fucosyltransferase</fullName>
        <ecNumber evidence="12">2.4.1.-</ecNumber>
    </recommendedName>
</protein>
<dbReference type="Pfam" id="PF00852">
    <property type="entry name" value="Glyco_transf_10"/>
    <property type="match status" value="1"/>
</dbReference>
<dbReference type="GO" id="GO:0000139">
    <property type="term" value="C:Golgi membrane"/>
    <property type="evidence" value="ECO:0007669"/>
    <property type="project" value="UniProtKB-SubCell"/>
</dbReference>
<dbReference type="Gene3D" id="3.40.50.11660">
    <property type="entry name" value="Glycosyl transferase family 10, C-terminal domain"/>
    <property type="match status" value="1"/>
</dbReference>
<keyword evidence="9 12" id="KW-0333">Golgi apparatus</keyword>
<evidence type="ECO:0000256" key="11">
    <source>
        <dbReference type="ARBA" id="ARBA00023180"/>
    </source>
</evidence>
<comment type="similarity">
    <text evidence="3 12">Belongs to the glycosyltransferase 10 family.</text>
</comment>
<dbReference type="EMBL" id="JAZGQO010000001">
    <property type="protein sequence ID" value="KAK6195178.1"/>
    <property type="molecule type" value="Genomic_DNA"/>
</dbReference>
<dbReference type="PANTHER" id="PTHR48438">
    <property type="entry name" value="ALPHA-(1,3)-FUCOSYLTRANSFERASE C-RELATED"/>
    <property type="match status" value="1"/>
</dbReference>
<dbReference type="PANTHER" id="PTHR48438:SF1">
    <property type="entry name" value="ALPHA-(1,3)-FUCOSYLTRANSFERASE C-RELATED"/>
    <property type="match status" value="1"/>
</dbReference>